<name>A0ABV0J5U2_9CYAN</name>
<dbReference type="RefSeq" id="WP_242017026.1">
    <property type="nucleotide sequence ID" value="NZ_JAMPKM010000003.1"/>
</dbReference>
<proteinExistence type="predicted"/>
<gene>
    <name evidence="1" type="ORF">NC998_08480</name>
</gene>
<dbReference type="Proteomes" id="UP001464891">
    <property type="component" value="Unassembled WGS sequence"/>
</dbReference>
<reference evidence="1 2" key="1">
    <citation type="submission" date="2022-04" db="EMBL/GenBank/DDBJ databases">
        <title>Positive selection, recombination, and allopatry shape intraspecific diversity of widespread and dominant cyanobacteria.</title>
        <authorList>
            <person name="Wei J."/>
            <person name="Shu W."/>
            <person name="Hu C."/>
        </authorList>
    </citation>
    <scope>NUCLEOTIDE SEQUENCE [LARGE SCALE GENOMIC DNA]</scope>
    <source>
        <strain evidence="1 2">GB2-A4</strain>
    </source>
</reference>
<keyword evidence="2" id="KW-1185">Reference proteome</keyword>
<evidence type="ECO:0000313" key="1">
    <source>
        <dbReference type="EMBL" id="MEP0817132.1"/>
    </source>
</evidence>
<organism evidence="1 2">
    <name type="scientific">Trichocoleus desertorum GB2-A4</name>
    <dbReference type="NCBI Taxonomy" id="2933944"/>
    <lineage>
        <taxon>Bacteria</taxon>
        <taxon>Bacillati</taxon>
        <taxon>Cyanobacteriota</taxon>
        <taxon>Cyanophyceae</taxon>
        <taxon>Leptolyngbyales</taxon>
        <taxon>Trichocoleusaceae</taxon>
        <taxon>Trichocoleus</taxon>
    </lineage>
</organism>
<accession>A0ABV0J5U2</accession>
<dbReference type="EMBL" id="JAMPKM010000003">
    <property type="protein sequence ID" value="MEP0817132.1"/>
    <property type="molecule type" value="Genomic_DNA"/>
</dbReference>
<comment type="caution">
    <text evidence="1">The sequence shown here is derived from an EMBL/GenBank/DDBJ whole genome shotgun (WGS) entry which is preliminary data.</text>
</comment>
<protein>
    <submittedName>
        <fullName evidence="1">Uncharacterized protein</fullName>
    </submittedName>
</protein>
<sequence length="251" mass="27709">MERQIIYWQWLRSPLRLGLFASLLIGLFSGNNWAVAQEAPGPNTQSPEVSQAASDLDLKPEVIEESPVLQRWLREVPNVLSEIKHDPSFRTRVRAGYSQFPSTDHAGGWNVGVEDIFLGRSGLTVSGEYQAAFNGDREAYGGDVRYYVRPLGSYVNVAPVVGYRHLETEQYSTDGVNVGVRVLLVMSRTGAADVSLTQSWVSPGSDKEVGLTTLSAGYAVTNNLRLSTDIQKQNSRFAKDSRVGVSLEWMP</sequence>
<evidence type="ECO:0000313" key="2">
    <source>
        <dbReference type="Proteomes" id="UP001464891"/>
    </source>
</evidence>